<dbReference type="EMBL" id="ASSZ01000002">
    <property type="protein sequence ID" value="EOS58944.1"/>
    <property type="molecule type" value="Genomic_DNA"/>
</dbReference>
<comment type="caution">
    <text evidence="2">The sequence shown here is derived from an EMBL/GenBank/DDBJ whole genome shotgun (WGS) entry which is preliminary data.</text>
</comment>
<feature type="transmembrane region" description="Helical" evidence="1">
    <location>
        <begin position="39"/>
        <end position="58"/>
    </location>
</feature>
<feature type="transmembrane region" description="Helical" evidence="1">
    <location>
        <begin position="7"/>
        <end position="27"/>
    </location>
</feature>
<evidence type="ECO:0000313" key="3">
    <source>
        <dbReference type="Proteomes" id="UP000019598"/>
    </source>
</evidence>
<gene>
    <name evidence="2" type="ORF">C812_00113</name>
</gene>
<sequence>MFRFTILFFGIMFMIGTDTFLISPLLPTLQDQFGVDTGIAGWMIGAYTLGSAIFAFCLRSRKRL</sequence>
<dbReference type="HOGENOM" id="CLU_188889_0_0_9"/>
<dbReference type="SUPFAM" id="SSF103473">
    <property type="entry name" value="MFS general substrate transporter"/>
    <property type="match status" value="1"/>
</dbReference>
<keyword evidence="1" id="KW-0472">Membrane</keyword>
<dbReference type="PATRIC" id="fig|1235795.3.peg.101"/>
<dbReference type="InterPro" id="IPR036259">
    <property type="entry name" value="MFS_trans_sf"/>
</dbReference>
<protein>
    <recommendedName>
        <fullName evidence="4">Major facilitator superfamily (MFS) profile domain-containing protein</fullName>
    </recommendedName>
</protein>
<evidence type="ECO:0000313" key="2">
    <source>
        <dbReference type="EMBL" id="EOS58944.1"/>
    </source>
</evidence>
<reference evidence="2 3" key="1">
    <citation type="submission" date="2013-04" db="EMBL/GenBank/DDBJ databases">
        <title>The Genome Sequence of Paenibacillus barengoltzii G22.</title>
        <authorList>
            <consortium name="The Broad Institute Genomics Platform"/>
            <consortium name="The Broad Institute Genome Sequencing Center for Infectious Disease"/>
            <person name="Earl A."/>
            <person name="Xavier R."/>
            <person name="Elson C."/>
            <person name="Duck W."/>
            <person name="Walker B."/>
            <person name="Young S."/>
            <person name="Zeng Q."/>
            <person name="Gargeya S."/>
            <person name="Fitzgerald M."/>
            <person name="Haas B."/>
            <person name="Abouelleil A."/>
            <person name="Allen A.W."/>
            <person name="Alvarado L."/>
            <person name="Arachchi H.M."/>
            <person name="Berlin A.M."/>
            <person name="Chapman S.B."/>
            <person name="Gainer-Dewar J."/>
            <person name="Goldberg J."/>
            <person name="Griggs A."/>
            <person name="Gujja S."/>
            <person name="Hansen M."/>
            <person name="Howarth C."/>
            <person name="Imamovic A."/>
            <person name="Ireland A."/>
            <person name="Larimer J."/>
            <person name="McCowan C."/>
            <person name="Murphy C."/>
            <person name="Pearson M."/>
            <person name="Poon T.W."/>
            <person name="Priest M."/>
            <person name="Roberts A."/>
            <person name="Saif S."/>
            <person name="Shea T."/>
            <person name="Sisk P."/>
            <person name="Sykes S."/>
            <person name="Wortman J."/>
            <person name="Nusbaum C."/>
            <person name="Birren B."/>
        </authorList>
    </citation>
    <scope>NUCLEOTIDE SEQUENCE [LARGE SCALE GENOMIC DNA]</scope>
    <source>
        <strain evidence="2 3">G22</strain>
    </source>
</reference>
<dbReference type="Gene3D" id="1.20.1250.20">
    <property type="entry name" value="MFS general substrate transporter like domains"/>
    <property type="match status" value="1"/>
</dbReference>
<dbReference type="AlphaFoldDB" id="R9LJI2"/>
<keyword evidence="1" id="KW-0812">Transmembrane</keyword>
<dbReference type="Proteomes" id="UP000019598">
    <property type="component" value="Unassembled WGS sequence"/>
</dbReference>
<keyword evidence="1" id="KW-1133">Transmembrane helix</keyword>
<evidence type="ECO:0008006" key="4">
    <source>
        <dbReference type="Google" id="ProtNLM"/>
    </source>
</evidence>
<dbReference type="STRING" id="1235795.C812_00113"/>
<proteinExistence type="predicted"/>
<name>R9LJI2_9BACL</name>
<evidence type="ECO:0000256" key="1">
    <source>
        <dbReference type="SAM" id="Phobius"/>
    </source>
</evidence>
<organism evidence="2 3">
    <name type="scientific">Paenibacillus barengoltzii G22</name>
    <dbReference type="NCBI Taxonomy" id="1235795"/>
    <lineage>
        <taxon>Bacteria</taxon>
        <taxon>Bacillati</taxon>
        <taxon>Bacillota</taxon>
        <taxon>Bacilli</taxon>
        <taxon>Bacillales</taxon>
        <taxon>Paenibacillaceae</taxon>
        <taxon>Paenibacillus</taxon>
    </lineage>
</organism>
<accession>R9LJI2</accession>